<gene>
    <name evidence="2" type="ORF">OUY24_22405</name>
</gene>
<proteinExistence type="predicted"/>
<protein>
    <recommendedName>
        <fullName evidence="4">Subtilisin inhibitor-like</fullName>
    </recommendedName>
</protein>
<organism evidence="2 3">
    <name type="scientific">Nonomuraea ferruginea</name>
    <dbReference type="NCBI Taxonomy" id="46174"/>
    <lineage>
        <taxon>Bacteria</taxon>
        <taxon>Bacillati</taxon>
        <taxon>Actinomycetota</taxon>
        <taxon>Actinomycetes</taxon>
        <taxon>Streptosporangiales</taxon>
        <taxon>Streptosporangiaceae</taxon>
        <taxon>Nonomuraea</taxon>
    </lineage>
</organism>
<evidence type="ECO:0000313" key="2">
    <source>
        <dbReference type="EMBL" id="MDA0643390.1"/>
    </source>
</evidence>
<reference evidence="2 3" key="1">
    <citation type="submission" date="2022-11" db="EMBL/GenBank/DDBJ databases">
        <title>Nonomuraea corallina sp. nov., a new species of the genus Nonomuraea isolated from sea side sediment in Thai sea.</title>
        <authorList>
            <person name="Ngamcharungchit C."/>
            <person name="Matsumoto A."/>
            <person name="Suriyachadkun C."/>
            <person name="Panbangred W."/>
            <person name="Inahashi Y."/>
            <person name="Intra B."/>
        </authorList>
    </citation>
    <scope>NUCLEOTIDE SEQUENCE [LARGE SCALE GENOMIC DNA]</scope>
    <source>
        <strain evidence="2 3">DSM 43553</strain>
    </source>
</reference>
<keyword evidence="1" id="KW-0732">Signal</keyword>
<dbReference type="EMBL" id="JAPNUD010000066">
    <property type="protein sequence ID" value="MDA0643390.1"/>
    <property type="molecule type" value="Genomic_DNA"/>
</dbReference>
<evidence type="ECO:0008006" key="4">
    <source>
        <dbReference type="Google" id="ProtNLM"/>
    </source>
</evidence>
<sequence length="144" mass="15662">MKKTYVIGGVLAFLIAAGGPAQASAGIHWGPVKSAAGHSGHAKADVWITDFSAETFVVRGTLSDRDRHPGHCAYVRARFHYAGGGTGWSRPRSTCAAKTPFRLSSDGEIKRVDVRVCLYDRALRKTFKCHADAIKPEIIANWPR</sequence>
<keyword evidence="3" id="KW-1185">Reference proteome</keyword>
<accession>A0ABT4T1X7</accession>
<evidence type="ECO:0000256" key="1">
    <source>
        <dbReference type="SAM" id="SignalP"/>
    </source>
</evidence>
<name>A0ABT4T1X7_9ACTN</name>
<comment type="caution">
    <text evidence="2">The sequence shown here is derived from an EMBL/GenBank/DDBJ whole genome shotgun (WGS) entry which is preliminary data.</text>
</comment>
<evidence type="ECO:0000313" key="3">
    <source>
        <dbReference type="Proteomes" id="UP001212498"/>
    </source>
</evidence>
<feature type="chain" id="PRO_5046980214" description="Subtilisin inhibitor-like" evidence="1">
    <location>
        <begin position="24"/>
        <end position="144"/>
    </location>
</feature>
<feature type="signal peptide" evidence="1">
    <location>
        <begin position="1"/>
        <end position="23"/>
    </location>
</feature>
<dbReference type="Proteomes" id="UP001212498">
    <property type="component" value="Unassembled WGS sequence"/>
</dbReference>
<dbReference type="RefSeq" id="WP_271277679.1">
    <property type="nucleotide sequence ID" value="NZ_BAABFD010000028.1"/>
</dbReference>